<keyword evidence="3" id="KW-1185">Reference proteome</keyword>
<evidence type="ECO:0000313" key="3">
    <source>
        <dbReference type="Proteomes" id="UP000053958"/>
    </source>
</evidence>
<sequence length="118" mass="13302">RAVAFYVASKEGDDANLDKRDYYLPPIYNVTPEKANVDKRAVAFYVASKEGDDENLDKRAVAFYVAPKEGANAEEDREDFYIPPPDVTGPHGQKRSIPIYYFNPPDKRESTDGQVARV</sequence>
<evidence type="ECO:0000313" key="2">
    <source>
        <dbReference type="EMBL" id="KKA19132.1"/>
    </source>
</evidence>
<evidence type="ECO:0000256" key="1">
    <source>
        <dbReference type="SAM" id="MobiDB-lite"/>
    </source>
</evidence>
<dbReference type="EMBL" id="LASV01000381">
    <property type="protein sequence ID" value="KKA19132.1"/>
    <property type="molecule type" value="Genomic_DNA"/>
</dbReference>
<name>A0A0F4YLI7_RASE3</name>
<gene>
    <name evidence="2" type="ORF">T310_6923</name>
</gene>
<dbReference type="GeneID" id="25319200"/>
<feature type="non-terminal residue" evidence="2">
    <location>
        <position position="1"/>
    </location>
</feature>
<dbReference type="AlphaFoldDB" id="A0A0F4YLI7"/>
<proteinExistence type="predicted"/>
<reference evidence="2 3" key="1">
    <citation type="submission" date="2015-04" db="EMBL/GenBank/DDBJ databases">
        <authorList>
            <person name="Heijne W.H."/>
            <person name="Fedorova N.D."/>
            <person name="Nierman W.C."/>
            <person name="Vollebregt A.W."/>
            <person name="Zhao Z."/>
            <person name="Wu L."/>
            <person name="Kumar M."/>
            <person name="Stam H."/>
            <person name="van den Berg M.A."/>
            <person name="Pel H.J."/>
        </authorList>
    </citation>
    <scope>NUCLEOTIDE SEQUENCE [LARGE SCALE GENOMIC DNA]</scope>
    <source>
        <strain evidence="2 3">CBS 393.64</strain>
    </source>
</reference>
<protein>
    <submittedName>
        <fullName evidence="2">Uncharacterized protein</fullName>
    </submittedName>
</protein>
<feature type="region of interest" description="Disordered" evidence="1">
    <location>
        <begin position="75"/>
        <end position="118"/>
    </location>
</feature>
<dbReference type="RefSeq" id="XP_013325744.1">
    <property type="nucleotide sequence ID" value="XM_013470290.1"/>
</dbReference>
<organism evidence="2 3">
    <name type="scientific">Rasamsonia emersonii (strain ATCC 16479 / CBS 393.64 / IMI 116815)</name>
    <dbReference type="NCBI Taxonomy" id="1408163"/>
    <lineage>
        <taxon>Eukaryota</taxon>
        <taxon>Fungi</taxon>
        <taxon>Dikarya</taxon>
        <taxon>Ascomycota</taxon>
        <taxon>Pezizomycotina</taxon>
        <taxon>Eurotiomycetes</taxon>
        <taxon>Eurotiomycetidae</taxon>
        <taxon>Eurotiales</taxon>
        <taxon>Trichocomaceae</taxon>
        <taxon>Rasamsonia</taxon>
    </lineage>
</organism>
<dbReference type="Proteomes" id="UP000053958">
    <property type="component" value="Unassembled WGS sequence"/>
</dbReference>
<comment type="caution">
    <text evidence="2">The sequence shown here is derived from an EMBL/GenBank/DDBJ whole genome shotgun (WGS) entry which is preliminary data.</text>
</comment>
<accession>A0A0F4YLI7</accession>